<evidence type="ECO:0000259" key="3">
    <source>
        <dbReference type="Pfam" id="PF13399"/>
    </source>
</evidence>
<evidence type="ECO:0000313" key="4">
    <source>
        <dbReference type="EMBL" id="MCH8614773.1"/>
    </source>
</evidence>
<dbReference type="PROSITE" id="PS50005">
    <property type="entry name" value="TPR"/>
    <property type="match status" value="2"/>
</dbReference>
<comment type="caution">
    <text evidence="4">The sequence shown here is derived from an EMBL/GenBank/DDBJ whole genome shotgun (WGS) entry which is preliminary data.</text>
</comment>
<dbReference type="RefSeq" id="WP_241445354.1">
    <property type="nucleotide sequence ID" value="NZ_JAKZHW010000001.1"/>
</dbReference>
<dbReference type="InterPro" id="IPR027381">
    <property type="entry name" value="LytR/CpsA/Psr_C"/>
</dbReference>
<dbReference type="Pfam" id="PF13399">
    <property type="entry name" value="LytR_C"/>
    <property type="match status" value="1"/>
</dbReference>
<dbReference type="Gene3D" id="3.30.70.2390">
    <property type="match status" value="1"/>
</dbReference>
<feature type="region of interest" description="Disordered" evidence="2">
    <location>
        <begin position="278"/>
        <end position="316"/>
    </location>
</feature>
<evidence type="ECO:0000256" key="2">
    <source>
        <dbReference type="SAM" id="MobiDB-lite"/>
    </source>
</evidence>
<feature type="repeat" description="TPR" evidence="1">
    <location>
        <begin position="41"/>
        <end position="74"/>
    </location>
</feature>
<dbReference type="PROSITE" id="PS51257">
    <property type="entry name" value="PROKAR_LIPOPROTEIN"/>
    <property type="match status" value="1"/>
</dbReference>
<dbReference type="Gene3D" id="1.25.40.10">
    <property type="entry name" value="Tetratricopeptide repeat domain"/>
    <property type="match status" value="1"/>
</dbReference>
<feature type="domain" description="LytR/CpsA/Psr regulator C-terminal" evidence="3">
    <location>
        <begin position="391"/>
        <end position="470"/>
    </location>
</feature>
<dbReference type="EMBL" id="JAKZHW010000001">
    <property type="protein sequence ID" value="MCH8614773.1"/>
    <property type="molecule type" value="Genomic_DNA"/>
</dbReference>
<feature type="compositionally biased region" description="Low complexity" evidence="2">
    <location>
        <begin position="290"/>
        <end position="304"/>
    </location>
</feature>
<accession>A0ABS9VIH7</accession>
<sequence>MKRGGKVLVSTAIFAVAACGSDGKLQVRSLPTPLGSQPKPLSVRVAQGQAELRLGNTALALESFRKANRDDPNNIEALAGMAVCYDQMGRFDVSRRYYEAALALEPANTELLALLANSLQAQGLTDQAGKVRQEMAARTNTAPALAVAAPKLVEKLAPAPATAASELALRPAGPAAAPEIARFTAGPVSTAPNLPAALVASNIKVVQDLPEPTVADIPRPELEAEPVRLAAADVPAAVPVNAPVEQSVRIEEEPASTPAPAPVIKSAALGPSVTIKLPPARRVESPPVVPAAARAPGPAQEEAPITPPQAPEPTPVPQYVALPEQLKAYARPVPRPTFAENHEPRLERLSMGEIALITASKPVWRATTLERTAQSTAVRYVPLREASTLPTKVRLLNAARVDRLAARTRAWLAARGWRGMGIGDATATRQASVILYPADKQWLAQRLRAQFGFATQRASVTQVTVLLGSDAARHPALRRRG</sequence>
<feature type="compositionally biased region" description="Pro residues" evidence="2">
    <location>
        <begin position="305"/>
        <end position="316"/>
    </location>
</feature>
<dbReference type="SMART" id="SM00028">
    <property type="entry name" value="TPR"/>
    <property type="match status" value="2"/>
</dbReference>
<feature type="repeat" description="TPR" evidence="1">
    <location>
        <begin position="75"/>
        <end position="108"/>
    </location>
</feature>
<dbReference type="SUPFAM" id="SSF48452">
    <property type="entry name" value="TPR-like"/>
    <property type="match status" value="1"/>
</dbReference>
<evidence type="ECO:0000313" key="5">
    <source>
        <dbReference type="Proteomes" id="UP001203058"/>
    </source>
</evidence>
<organism evidence="4 5">
    <name type="scientific">Sphingomonas telluris</name>
    <dbReference type="NCBI Taxonomy" id="2907998"/>
    <lineage>
        <taxon>Bacteria</taxon>
        <taxon>Pseudomonadati</taxon>
        <taxon>Pseudomonadota</taxon>
        <taxon>Alphaproteobacteria</taxon>
        <taxon>Sphingomonadales</taxon>
        <taxon>Sphingomonadaceae</taxon>
        <taxon>Sphingomonas</taxon>
    </lineage>
</organism>
<dbReference type="Pfam" id="PF14559">
    <property type="entry name" value="TPR_19"/>
    <property type="match status" value="1"/>
</dbReference>
<keyword evidence="5" id="KW-1185">Reference proteome</keyword>
<gene>
    <name evidence="4" type="ORF">LZ016_01445</name>
</gene>
<name>A0ABS9VIH7_9SPHN</name>
<dbReference type="InterPro" id="IPR019734">
    <property type="entry name" value="TPR_rpt"/>
</dbReference>
<dbReference type="InterPro" id="IPR011990">
    <property type="entry name" value="TPR-like_helical_dom_sf"/>
</dbReference>
<keyword evidence="1" id="KW-0802">TPR repeat</keyword>
<protein>
    <submittedName>
        <fullName evidence="4">LytR C-terminal domain-containing protein</fullName>
    </submittedName>
</protein>
<evidence type="ECO:0000256" key="1">
    <source>
        <dbReference type="PROSITE-ProRule" id="PRU00339"/>
    </source>
</evidence>
<reference evidence="4 5" key="1">
    <citation type="submission" date="2022-03" db="EMBL/GenBank/DDBJ databases">
        <authorList>
            <person name="Jo J.-H."/>
            <person name="Im W.-T."/>
        </authorList>
    </citation>
    <scope>NUCLEOTIDE SEQUENCE [LARGE SCALE GENOMIC DNA]</scope>
    <source>
        <strain evidence="4 5">SM33</strain>
    </source>
</reference>
<proteinExistence type="predicted"/>
<dbReference type="Proteomes" id="UP001203058">
    <property type="component" value="Unassembled WGS sequence"/>
</dbReference>